<dbReference type="Proteomes" id="UP001165960">
    <property type="component" value="Unassembled WGS sequence"/>
</dbReference>
<name>A0ACC2RK78_9FUNG</name>
<comment type="caution">
    <text evidence="1">The sequence shown here is derived from an EMBL/GenBank/DDBJ whole genome shotgun (WGS) entry which is preliminary data.</text>
</comment>
<evidence type="ECO:0000313" key="1">
    <source>
        <dbReference type="EMBL" id="KAJ9050380.1"/>
    </source>
</evidence>
<organism evidence="1 2">
    <name type="scientific">Entomophthora muscae</name>
    <dbReference type="NCBI Taxonomy" id="34485"/>
    <lineage>
        <taxon>Eukaryota</taxon>
        <taxon>Fungi</taxon>
        <taxon>Fungi incertae sedis</taxon>
        <taxon>Zoopagomycota</taxon>
        <taxon>Entomophthoromycotina</taxon>
        <taxon>Entomophthoromycetes</taxon>
        <taxon>Entomophthorales</taxon>
        <taxon>Entomophthoraceae</taxon>
        <taxon>Entomophthora</taxon>
    </lineage>
</organism>
<sequence length="76" mass="8602">MNGGSKIVVNNALTSMVSKERGLFQGSILSPFLFDVFVDPVAWQLEELFPHRQLGYYIGLFFADDIKLQHCDPVQL</sequence>
<keyword evidence="2" id="KW-1185">Reference proteome</keyword>
<protein>
    <submittedName>
        <fullName evidence="1">Uncharacterized protein</fullName>
    </submittedName>
</protein>
<gene>
    <name evidence="1" type="ORF">DSO57_1014821</name>
</gene>
<reference evidence="1" key="1">
    <citation type="submission" date="2022-04" db="EMBL/GenBank/DDBJ databases">
        <title>Genome of the entomopathogenic fungus Entomophthora muscae.</title>
        <authorList>
            <person name="Elya C."/>
            <person name="Lovett B.R."/>
            <person name="Lee E."/>
            <person name="Macias A.M."/>
            <person name="Hajek A.E."/>
            <person name="De Bivort B.L."/>
            <person name="Kasson M.T."/>
            <person name="De Fine Licht H.H."/>
            <person name="Stajich J.E."/>
        </authorList>
    </citation>
    <scope>NUCLEOTIDE SEQUENCE</scope>
    <source>
        <strain evidence="1">Berkeley</strain>
    </source>
</reference>
<evidence type="ECO:0000313" key="2">
    <source>
        <dbReference type="Proteomes" id="UP001165960"/>
    </source>
</evidence>
<dbReference type="EMBL" id="QTSX02007157">
    <property type="protein sequence ID" value="KAJ9050380.1"/>
    <property type="molecule type" value="Genomic_DNA"/>
</dbReference>
<accession>A0ACC2RK78</accession>
<proteinExistence type="predicted"/>